<protein>
    <submittedName>
        <fullName evidence="2">Uncharacterized protein</fullName>
    </submittedName>
</protein>
<name>A0A8K0CXB9_IGNLU</name>
<evidence type="ECO:0000313" key="3">
    <source>
        <dbReference type="Proteomes" id="UP000801492"/>
    </source>
</evidence>
<dbReference type="Proteomes" id="UP000801492">
    <property type="component" value="Unassembled WGS sequence"/>
</dbReference>
<dbReference type="AlphaFoldDB" id="A0A8K0CXB9"/>
<evidence type="ECO:0000313" key="2">
    <source>
        <dbReference type="EMBL" id="KAF2895430.1"/>
    </source>
</evidence>
<feature type="region of interest" description="Disordered" evidence="1">
    <location>
        <begin position="91"/>
        <end position="110"/>
    </location>
</feature>
<sequence length="110" mass="12901">MQQVKWFYETLFASSDNIKQDTIIPRCCCGEIPKRRNKEKKRIRNVSITYQIPDCKENLVRVCKDAFLKTTEFSRFKIEYVIKKFLHASATPKARRGGNRVGNKNDAKKD</sequence>
<accession>A0A8K0CXB9</accession>
<keyword evidence="3" id="KW-1185">Reference proteome</keyword>
<reference evidence="2" key="1">
    <citation type="submission" date="2019-08" db="EMBL/GenBank/DDBJ databases">
        <title>The genome of the North American firefly Photinus pyralis.</title>
        <authorList>
            <consortium name="Photinus pyralis genome working group"/>
            <person name="Fallon T.R."/>
            <person name="Sander Lower S.E."/>
            <person name="Weng J.-K."/>
        </authorList>
    </citation>
    <scope>NUCLEOTIDE SEQUENCE</scope>
    <source>
        <strain evidence="2">TRF0915ILg1</strain>
        <tissue evidence="2">Whole body</tissue>
    </source>
</reference>
<proteinExistence type="predicted"/>
<comment type="caution">
    <text evidence="2">The sequence shown here is derived from an EMBL/GenBank/DDBJ whole genome shotgun (WGS) entry which is preliminary data.</text>
</comment>
<evidence type="ECO:0000256" key="1">
    <source>
        <dbReference type="SAM" id="MobiDB-lite"/>
    </source>
</evidence>
<gene>
    <name evidence="2" type="ORF">ILUMI_10745</name>
</gene>
<organism evidence="2 3">
    <name type="scientific">Ignelater luminosus</name>
    <name type="common">Cucubano</name>
    <name type="synonym">Pyrophorus luminosus</name>
    <dbReference type="NCBI Taxonomy" id="2038154"/>
    <lineage>
        <taxon>Eukaryota</taxon>
        <taxon>Metazoa</taxon>
        <taxon>Ecdysozoa</taxon>
        <taxon>Arthropoda</taxon>
        <taxon>Hexapoda</taxon>
        <taxon>Insecta</taxon>
        <taxon>Pterygota</taxon>
        <taxon>Neoptera</taxon>
        <taxon>Endopterygota</taxon>
        <taxon>Coleoptera</taxon>
        <taxon>Polyphaga</taxon>
        <taxon>Elateriformia</taxon>
        <taxon>Elateroidea</taxon>
        <taxon>Elateridae</taxon>
        <taxon>Agrypninae</taxon>
        <taxon>Pyrophorini</taxon>
        <taxon>Ignelater</taxon>
    </lineage>
</organism>
<dbReference type="EMBL" id="VTPC01005924">
    <property type="protein sequence ID" value="KAF2895430.1"/>
    <property type="molecule type" value="Genomic_DNA"/>
</dbReference>